<dbReference type="EMBL" id="ADNT01000085">
    <property type="protein sequence ID" value="EFG49406.1"/>
    <property type="molecule type" value="Genomic_DNA"/>
</dbReference>
<sequence>MTVNDYLQDLYKMTQAAITDKETGEPITVEDLQDLFYQDIERLAYVLGIELED</sequence>
<dbReference type="GeneID" id="43501947"/>
<comment type="caution">
    <text evidence="1">The sequence shown here is derived from an EMBL/GenBank/DDBJ whole genome shotgun (WGS) entry which is preliminary data.</text>
</comment>
<reference evidence="1 2" key="1">
    <citation type="submission" date="2010-04" db="EMBL/GenBank/DDBJ databases">
        <authorList>
            <person name="Muzny D."/>
            <person name="Qin X."/>
            <person name="Deng J."/>
            <person name="Jiang H."/>
            <person name="Liu Y."/>
            <person name="Qu J."/>
            <person name="Song X.-Z."/>
            <person name="Zhang L."/>
            <person name="Thornton R."/>
            <person name="Coyle M."/>
            <person name="Francisco L."/>
            <person name="Jackson L."/>
            <person name="Javaid M."/>
            <person name="Korchina V."/>
            <person name="Kovar C."/>
            <person name="Mata R."/>
            <person name="Mathew T."/>
            <person name="Ngo R."/>
            <person name="Nguyen L."/>
            <person name="Nguyen N."/>
            <person name="Okwuonu G."/>
            <person name="Ongeri F."/>
            <person name="Pham C."/>
            <person name="Simmons D."/>
            <person name="Wilczek-Boney K."/>
            <person name="Hale W."/>
            <person name="Jakkamsetti A."/>
            <person name="Pham P."/>
            <person name="Ruth R."/>
            <person name="San Lucas F."/>
            <person name="Warren J."/>
            <person name="Zhang J."/>
            <person name="Zhao Z."/>
            <person name="Zhou C."/>
            <person name="Zhu D."/>
            <person name="Lee S."/>
            <person name="Bess C."/>
            <person name="Blankenburg K."/>
            <person name="Forbes L."/>
            <person name="Fu Q."/>
            <person name="Gubbala S."/>
            <person name="Hirani K."/>
            <person name="Jayaseelan J.C."/>
            <person name="Lara F."/>
            <person name="Munidasa M."/>
            <person name="Palculict T."/>
            <person name="Patil S."/>
            <person name="Pu L.-L."/>
            <person name="Saada N."/>
            <person name="Tang L."/>
            <person name="Weissenberger G."/>
            <person name="Zhu Y."/>
            <person name="Hemphill L."/>
            <person name="Shang Y."/>
            <person name="Youmans B."/>
            <person name="Ayvaz T."/>
            <person name="Ross M."/>
            <person name="Santibanez J."/>
            <person name="Aqrawi P."/>
            <person name="Gross S."/>
            <person name="Joshi V."/>
            <person name="Fowler G."/>
            <person name="Nazareth L."/>
            <person name="Reid J."/>
            <person name="Worley K."/>
            <person name="Petrosino J."/>
            <person name="Highlander S."/>
            <person name="Gibbs R."/>
            <person name="Gibbs R."/>
        </authorList>
    </citation>
    <scope>NUCLEOTIDE SEQUENCE [LARGE SCALE GENOMIC DNA]</scope>
    <source>
        <strain evidence="1 2">ATCC 11563</strain>
    </source>
</reference>
<keyword evidence="2" id="KW-1185">Reference proteome</keyword>
<proteinExistence type="predicted"/>
<accession>A0ABN0A821</accession>
<evidence type="ECO:0000313" key="1">
    <source>
        <dbReference type="EMBL" id="EFG49406.1"/>
    </source>
</evidence>
<gene>
    <name evidence="1" type="ORF">HMPREF0061_1224</name>
</gene>
<organism evidence="1 2">
    <name type="scientific">Aerococcus viridans (strain ATCC 11563 / DSM 20340 / CCUG 4311 / JCM 20461 / NBRC 12219 / NCTC 8251 / M1)</name>
    <dbReference type="NCBI Taxonomy" id="655812"/>
    <lineage>
        <taxon>Bacteria</taxon>
        <taxon>Bacillati</taxon>
        <taxon>Bacillota</taxon>
        <taxon>Bacilli</taxon>
        <taxon>Lactobacillales</taxon>
        <taxon>Aerococcaceae</taxon>
        <taxon>Aerococcus</taxon>
    </lineage>
</organism>
<evidence type="ECO:0000313" key="2">
    <source>
        <dbReference type="Proteomes" id="UP000003764"/>
    </source>
</evidence>
<dbReference type="Proteomes" id="UP000003764">
    <property type="component" value="Unassembled WGS sequence"/>
</dbReference>
<protein>
    <submittedName>
        <fullName evidence="1">Uncharacterized protein</fullName>
    </submittedName>
</protein>
<dbReference type="RefSeq" id="WP_003142877.1">
    <property type="nucleotide sequence ID" value="NZ_ADNT01000085.1"/>
</dbReference>
<name>A0ABN0A821_AERVM</name>